<dbReference type="InterPro" id="IPR050767">
    <property type="entry name" value="Sel1_AlgK"/>
</dbReference>
<dbReference type="PANTHER" id="PTHR11102">
    <property type="entry name" value="SEL-1-LIKE PROTEIN"/>
    <property type="match status" value="1"/>
</dbReference>
<comment type="similarity">
    <text evidence="1">Belongs to the sel-1 family.</text>
</comment>
<dbReference type="Proteomes" id="UP000266861">
    <property type="component" value="Unassembled WGS sequence"/>
</dbReference>
<dbReference type="PANTHER" id="PTHR11102:SF160">
    <property type="entry name" value="ERAD-ASSOCIATED E3 UBIQUITIN-PROTEIN LIGASE COMPONENT HRD3"/>
    <property type="match status" value="1"/>
</dbReference>
<comment type="caution">
    <text evidence="2">The sequence shown here is derived from an EMBL/GenBank/DDBJ whole genome shotgun (WGS) entry which is preliminary data.</text>
</comment>
<dbReference type="EMBL" id="PQFF01000202">
    <property type="protein sequence ID" value="RHZ75095.1"/>
    <property type="molecule type" value="Genomic_DNA"/>
</dbReference>
<keyword evidence="3" id="KW-1185">Reference proteome</keyword>
<evidence type="ECO:0000256" key="1">
    <source>
        <dbReference type="ARBA" id="ARBA00038101"/>
    </source>
</evidence>
<proteinExistence type="inferred from homology"/>
<dbReference type="OrthoDB" id="272077at2759"/>
<dbReference type="InterPro" id="IPR006597">
    <property type="entry name" value="Sel1-like"/>
</dbReference>
<sequence length="129" mass="14918">MELGLLLIFHKLANRGFLFALNSVVYCHDIWIGVKEIEKEHLNIFKICQKSVGWYYGNGMGVGKDEKAFKWYLKAAEKEHKVAQYNLGICYVYGFGINNELVKSFKCFKKDAENDDESSQYKLGNSFNK</sequence>
<dbReference type="STRING" id="1348612.A0A397IH02"/>
<accession>A0A397IH02</accession>
<name>A0A397IH02_9GLOM</name>
<protein>
    <recommendedName>
        <fullName evidence="4">HCP-like protein</fullName>
    </recommendedName>
</protein>
<evidence type="ECO:0000313" key="2">
    <source>
        <dbReference type="EMBL" id="RHZ75095.1"/>
    </source>
</evidence>
<gene>
    <name evidence="2" type="ORF">Glove_217g184</name>
</gene>
<evidence type="ECO:0000313" key="3">
    <source>
        <dbReference type="Proteomes" id="UP000266861"/>
    </source>
</evidence>
<evidence type="ECO:0008006" key="4">
    <source>
        <dbReference type="Google" id="ProtNLM"/>
    </source>
</evidence>
<reference evidence="2 3" key="1">
    <citation type="submission" date="2018-08" db="EMBL/GenBank/DDBJ databases">
        <title>Genome and evolution of the arbuscular mycorrhizal fungus Diversispora epigaea (formerly Glomus versiforme) and its bacterial endosymbionts.</title>
        <authorList>
            <person name="Sun X."/>
            <person name="Fei Z."/>
            <person name="Harrison M."/>
        </authorList>
    </citation>
    <scope>NUCLEOTIDE SEQUENCE [LARGE SCALE GENOMIC DNA]</scope>
    <source>
        <strain evidence="2 3">IT104</strain>
    </source>
</reference>
<dbReference type="InterPro" id="IPR011990">
    <property type="entry name" value="TPR-like_helical_dom_sf"/>
</dbReference>
<dbReference type="Pfam" id="PF08238">
    <property type="entry name" value="Sel1"/>
    <property type="match status" value="2"/>
</dbReference>
<dbReference type="AlphaFoldDB" id="A0A397IH02"/>
<dbReference type="Gene3D" id="1.25.40.10">
    <property type="entry name" value="Tetratricopeptide repeat domain"/>
    <property type="match status" value="1"/>
</dbReference>
<dbReference type="SMART" id="SM00671">
    <property type="entry name" value="SEL1"/>
    <property type="match status" value="2"/>
</dbReference>
<organism evidence="2 3">
    <name type="scientific">Diversispora epigaea</name>
    <dbReference type="NCBI Taxonomy" id="1348612"/>
    <lineage>
        <taxon>Eukaryota</taxon>
        <taxon>Fungi</taxon>
        <taxon>Fungi incertae sedis</taxon>
        <taxon>Mucoromycota</taxon>
        <taxon>Glomeromycotina</taxon>
        <taxon>Glomeromycetes</taxon>
        <taxon>Diversisporales</taxon>
        <taxon>Diversisporaceae</taxon>
        <taxon>Diversispora</taxon>
    </lineage>
</organism>
<dbReference type="SUPFAM" id="SSF81901">
    <property type="entry name" value="HCP-like"/>
    <property type="match status" value="1"/>
</dbReference>